<proteinExistence type="predicted"/>
<evidence type="ECO:0000313" key="2">
    <source>
        <dbReference type="Proteomes" id="UP000609726"/>
    </source>
</evidence>
<sequence>MDQPPAEVVHRILRAKDDFFGECTGASAKLRYHVALRIFGGTILKPILVVALAFSCLWSTAQAAEPGAEAKTALHAIVKAQHIEERWRSYLDSAAQRNANVMQQTVKDKVNAAPQLSQAQRKQALALLPEWTAAVAQDLKTLDRSMDMSALIGEMAHTVYPRFFTDREITALAAFYSSSAYRKTIDVGARIKEEQRRTGVSDPAAWDKYKHLFTEQENDVILAHGRSDVGKKLDRVGAAMNQDVLRFFGAKTSASISAIAERHMKLFVAEMNAITAQ</sequence>
<comment type="caution">
    <text evidence="1">The sequence shown here is derived from an EMBL/GenBank/DDBJ whole genome shotgun (WGS) entry which is preliminary data.</text>
</comment>
<evidence type="ECO:0000313" key="1">
    <source>
        <dbReference type="EMBL" id="NHZ90514.1"/>
    </source>
</evidence>
<keyword evidence="2" id="KW-1185">Reference proteome</keyword>
<gene>
    <name evidence="1" type="ORF">F2P45_16015</name>
</gene>
<dbReference type="EMBL" id="WHJH01000017">
    <property type="protein sequence ID" value="NHZ90514.1"/>
    <property type="molecule type" value="Genomic_DNA"/>
</dbReference>
<dbReference type="Proteomes" id="UP000609726">
    <property type="component" value="Unassembled WGS sequence"/>
</dbReference>
<evidence type="ECO:0008006" key="3">
    <source>
        <dbReference type="Google" id="ProtNLM"/>
    </source>
</evidence>
<protein>
    <recommendedName>
        <fullName evidence="3">DUF2059 domain-containing protein</fullName>
    </recommendedName>
</protein>
<dbReference type="RefSeq" id="WP_166876939.1">
    <property type="nucleotide sequence ID" value="NZ_WHJH01000017.1"/>
</dbReference>
<reference evidence="1 2" key="1">
    <citation type="submission" date="2019-10" db="EMBL/GenBank/DDBJ databases">
        <title>Taxonomy of Antarctic Massilia spp.: description of Massilia rubra sp. nov., Massilia aquatica sp. nov., Massilia mucilaginosa sp. nov., Massilia frigida sp. nov. isolated from streams, lakes and regoliths.</title>
        <authorList>
            <person name="Holochova P."/>
            <person name="Sedlacek I."/>
            <person name="Kralova S."/>
            <person name="Maslanova I."/>
            <person name="Busse H.-J."/>
            <person name="Stankova E."/>
            <person name="Vrbovska V."/>
            <person name="Kovarovic V."/>
            <person name="Bartak M."/>
            <person name="Svec P."/>
            <person name="Pantucek R."/>
        </authorList>
    </citation>
    <scope>NUCLEOTIDE SEQUENCE [LARGE SCALE GENOMIC DNA]</scope>
    <source>
        <strain evidence="1 2">CCM 8733</strain>
    </source>
</reference>
<name>A0ABX0NUU8_9BURK</name>
<organism evidence="1 2">
    <name type="scientific">Massilia mucilaginosa</name>
    <dbReference type="NCBI Taxonomy" id="2609282"/>
    <lineage>
        <taxon>Bacteria</taxon>
        <taxon>Pseudomonadati</taxon>
        <taxon>Pseudomonadota</taxon>
        <taxon>Betaproteobacteria</taxon>
        <taxon>Burkholderiales</taxon>
        <taxon>Oxalobacteraceae</taxon>
        <taxon>Telluria group</taxon>
        <taxon>Massilia</taxon>
    </lineage>
</organism>
<accession>A0ABX0NUU8</accession>